<accession>A0AAV8XW79</accession>
<evidence type="ECO:0000256" key="2">
    <source>
        <dbReference type="ARBA" id="ARBA00022771"/>
    </source>
</evidence>
<evidence type="ECO:0000256" key="3">
    <source>
        <dbReference type="ARBA" id="ARBA00022833"/>
    </source>
</evidence>
<gene>
    <name evidence="4" type="ORF">NQ318_003819</name>
</gene>
<evidence type="ECO:0000256" key="1">
    <source>
        <dbReference type="ARBA" id="ARBA00022723"/>
    </source>
</evidence>
<reference evidence="4" key="1">
    <citation type="journal article" date="2023" name="Insect Mol. Biol.">
        <title>Genome sequencing provides insights into the evolution of gene families encoding plant cell wall-degrading enzymes in longhorned beetles.</title>
        <authorList>
            <person name="Shin N.R."/>
            <person name="Okamura Y."/>
            <person name="Kirsch R."/>
            <person name="Pauchet Y."/>
        </authorList>
    </citation>
    <scope>NUCLEOTIDE SEQUENCE</scope>
    <source>
        <strain evidence="4">AMC_N1</strain>
    </source>
</reference>
<dbReference type="GO" id="GO:0004842">
    <property type="term" value="F:ubiquitin-protein transferase activity"/>
    <property type="evidence" value="ECO:0007669"/>
    <property type="project" value="InterPro"/>
</dbReference>
<evidence type="ECO:0000313" key="5">
    <source>
        <dbReference type="Proteomes" id="UP001162162"/>
    </source>
</evidence>
<dbReference type="AlphaFoldDB" id="A0AAV8XW79"/>
<comment type="caution">
    <text evidence="4">The sequence shown here is derived from an EMBL/GenBank/DDBJ whole genome shotgun (WGS) entry which is preliminary data.</text>
</comment>
<dbReference type="SUPFAM" id="SSF48371">
    <property type="entry name" value="ARM repeat"/>
    <property type="match status" value="1"/>
</dbReference>
<keyword evidence="3" id="KW-0862">Zinc</keyword>
<dbReference type="Proteomes" id="UP001162162">
    <property type="component" value="Unassembled WGS sequence"/>
</dbReference>
<organism evidence="4 5">
    <name type="scientific">Aromia moschata</name>
    <dbReference type="NCBI Taxonomy" id="1265417"/>
    <lineage>
        <taxon>Eukaryota</taxon>
        <taxon>Metazoa</taxon>
        <taxon>Ecdysozoa</taxon>
        <taxon>Arthropoda</taxon>
        <taxon>Hexapoda</taxon>
        <taxon>Insecta</taxon>
        <taxon>Pterygota</taxon>
        <taxon>Neoptera</taxon>
        <taxon>Endopterygota</taxon>
        <taxon>Coleoptera</taxon>
        <taxon>Polyphaga</taxon>
        <taxon>Cucujiformia</taxon>
        <taxon>Chrysomeloidea</taxon>
        <taxon>Cerambycidae</taxon>
        <taxon>Cerambycinae</taxon>
        <taxon>Callichromatini</taxon>
        <taxon>Aromia</taxon>
    </lineage>
</organism>
<keyword evidence="5" id="KW-1185">Reference proteome</keyword>
<keyword evidence="1" id="KW-0479">Metal-binding</keyword>
<dbReference type="GO" id="GO:0051603">
    <property type="term" value="P:proteolysis involved in protein catabolic process"/>
    <property type="evidence" value="ECO:0007669"/>
    <property type="project" value="TreeGrafter"/>
</dbReference>
<name>A0AAV8XW79_9CUCU</name>
<dbReference type="GO" id="GO:0005737">
    <property type="term" value="C:cytoplasm"/>
    <property type="evidence" value="ECO:0007669"/>
    <property type="project" value="TreeGrafter"/>
</dbReference>
<dbReference type="PANTHER" id="PTHR13363">
    <property type="entry name" value="RING FINGER AND SRY DOMAIN-CONTAINING"/>
    <property type="match status" value="1"/>
</dbReference>
<keyword evidence="2" id="KW-0863">Zinc-finger</keyword>
<evidence type="ECO:0000313" key="4">
    <source>
        <dbReference type="EMBL" id="KAJ8942934.1"/>
    </source>
</evidence>
<dbReference type="GO" id="GO:0008270">
    <property type="term" value="F:zinc ion binding"/>
    <property type="evidence" value="ECO:0007669"/>
    <property type="project" value="UniProtKB-KW"/>
</dbReference>
<sequence>MGICWCKQKNEDHSTYVPQQPSSNHNINSVIHAPVSPVSTQYSFKVSKTPDASYVDRLVLETLGVIATLVDNEQEPPSSMLLLHNIADNEEGWIQVVNSMINVIPLLDPLGPSVITLLLDDCPLPSKESVFKVVNMLNLSRDMAIMGRLNPTKQRNICVVLGCIAEKLAGPRNMEILTNDTIDYLLTNLLGQNQDENADPNVILFSLIALEKFAQSSQNKIIIMKNLKELVTCPISDLERWKNEKHYVKRQNWLDVD</sequence>
<dbReference type="EMBL" id="JAPWTK010000308">
    <property type="protein sequence ID" value="KAJ8942934.1"/>
    <property type="molecule type" value="Genomic_DNA"/>
</dbReference>
<dbReference type="InterPro" id="IPR016024">
    <property type="entry name" value="ARM-type_fold"/>
</dbReference>
<protein>
    <submittedName>
        <fullName evidence="4">Uncharacterized protein</fullName>
    </submittedName>
</protein>
<proteinExistence type="predicted"/>
<dbReference type="PANTHER" id="PTHR13363:SF6">
    <property type="entry name" value="RING FINGER AND SPRY DOMAIN-CONTAINING PROTEIN 1"/>
    <property type="match status" value="1"/>
</dbReference>
<dbReference type="InterPro" id="IPR045129">
    <property type="entry name" value="RNF123/RKP/RSPRY1"/>
</dbReference>